<reference evidence="8" key="1">
    <citation type="journal article" date="2023" name="Science">
        <title>Genome structures resolve the early diversification of teleost fishes.</title>
        <authorList>
            <person name="Parey E."/>
            <person name="Louis A."/>
            <person name="Montfort J."/>
            <person name="Bouchez O."/>
            <person name="Roques C."/>
            <person name="Iampietro C."/>
            <person name="Lluch J."/>
            <person name="Castinel A."/>
            <person name="Donnadieu C."/>
            <person name="Desvignes T."/>
            <person name="Floi Bucao C."/>
            <person name="Jouanno E."/>
            <person name="Wen M."/>
            <person name="Mejri S."/>
            <person name="Dirks R."/>
            <person name="Jansen H."/>
            <person name="Henkel C."/>
            <person name="Chen W.J."/>
            <person name="Zahm M."/>
            <person name="Cabau C."/>
            <person name="Klopp C."/>
            <person name="Thompson A.W."/>
            <person name="Robinson-Rechavi M."/>
            <person name="Braasch I."/>
            <person name="Lecointre G."/>
            <person name="Bobe J."/>
            <person name="Postlethwait J.H."/>
            <person name="Berthelot C."/>
            <person name="Roest Crollius H."/>
            <person name="Guiguen Y."/>
        </authorList>
    </citation>
    <scope>NUCLEOTIDE SEQUENCE</scope>
    <source>
        <strain evidence="8">WJC10195</strain>
    </source>
</reference>
<name>A0A9Q1IDF1_SYNKA</name>
<evidence type="ECO:0000259" key="7">
    <source>
        <dbReference type="Pfam" id="PF13087"/>
    </source>
</evidence>
<evidence type="ECO:0000256" key="1">
    <source>
        <dbReference type="ARBA" id="ARBA00007913"/>
    </source>
</evidence>
<keyword evidence="3" id="KW-0378">Hydrolase</keyword>
<dbReference type="InterPro" id="IPR050534">
    <property type="entry name" value="Coronavir_polyprotein_1ab"/>
</dbReference>
<dbReference type="Pfam" id="PF13086">
    <property type="entry name" value="AAA_11"/>
    <property type="match status" value="1"/>
</dbReference>
<evidence type="ECO:0000256" key="3">
    <source>
        <dbReference type="ARBA" id="ARBA00022801"/>
    </source>
</evidence>
<dbReference type="Pfam" id="PF13087">
    <property type="entry name" value="AAA_12"/>
    <property type="match status" value="1"/>
</dbReference>
<dbReference type="Gene3D" id="3.40.50.300">
    <property type="entry name" value="P-loop containing nucleotide triphosphate hydrolases"/>
    <property type="match status" value="2"/>
</dbReference>
<keyword evidence="5" id="KW-0067">ATP-binding</keyword>
<dbReference type="EMBL" id="JAINUF010000020">
    <property type="protein sequence ID" value="KAJ8335594.1"/>
    <property type="molecule type" value="Genomic_DNA"/>
</dbReference>
<dbReference type="CDD" id="cd18808">
    <property type="entry name" value="SF1_C_Upf1"/>
    <property type="match status" value="1"/>
</dbReference>
<dbReference type="PANTHER" id="PTHR43788:SF10">
    <property type="entry name" value="HELICASE WITH ZINC FINGER 2, TRANSCRIPTIONAL COACTIVATOR"/>
    <property type="match status" value="1"/>
</dbReference>
<keyword evidence="9" id="KW-1185">Reference proteome</keyword>
<comment type="similarity">
    <text evidence="1">Belongs to the DNA2/NAM7 helicase family.</text>
</comment>
<evidence type="ECO:0000256" key="4">
    <source>
        <dbReference type="ARBA" id="ARBA00022806"/>
    </source>
</evidence>
<proteinExistence type="inferred from homology"/>
<dbReference type="Proteomes" id="UP001152622">
    <property type="component" value="Chromosome 20"/>
</dbReference>
<evidence type="ECO:0000313" key="9">
    <source>
        <dbReference type="Proteomes" id="UP001152622"/>
    </source>
</evidence>
<dbReference type="OrthoDB" id="2285229at2759"/>
<comment type="caution">
    <text evidence="8">The sequence shown here is derived from an EMBL/GenBank/DDBJ whole genome shotgun (WGS) entry which is preliminary data.</text>
</comment>
<sequence>MEGSTPLSVRLCQQLLKLKRVLKPLRVYSDQIEMLEFPYPGSRMMVCRKSLREEKPNEALRSITLRYLIRKTDNPYSQNIKSFEDRIEEDGVINDVEIAKYRKLLNDARQHELKKHDVVLCTCAAAQDPNFNKTMNFRQILIDECSMATEPEALIPLVSHNPEQIVLLGDHKQMQPIVQCKLARTLGMKKSLFERYQTTSCKDLVTMLDTQYRMHEDICKFPSETFYNGSLRTGGKRETSVLLCPSKEPTAILFGHVEGQEETLVVSTKEGNENSTTNVEEVEQAVRIASLLISKSGIDPTSIAILTPYNAQVSKINETLSKKDIKDVAVCTVMKSQGSEWRYVILSTVRSCAQSEIDRQVPRPTKAWLSKKLGFITDPNQVNVAITRAQDGLCILGNQHLLKCSALWEKLLAHYHDKKCVVDPAKSIQVKPRGNSNSKRRK</sequence>
<dbReference type="SUPFAM" id="SSF52540">
    <property type="entry name" value="P-loop containing nucleoside triphosphate hydrolases"/>
    <property type="match status" value="1"/>
</dbReference>
<feature type="domain" description="DNA2/NAM7 helicase helicase" evidence="6">
    <location>
        <begin position="88"/>
        <end position="179"/>
    </location>
</feature>
<evidence type="ECO:0000256" key="2">
    <source>
        <dbReference type="ARBA" id="ARBA00022741"/>
    </source>
</evidence>
<dbReference type="AlphaFoldDB" id="A0A9Q1IDF1"/>
<keyword evidence="2" id="KW-0547">Nucleotide-binding</keyword>
<dbReference type="PANTHER" id="PTHR43788">
    <property type="entry name" value="DNA2/NAM7 HELICASE FAMILY MEMBER"/>
    <property type="match status" value="1"/>
</dbReference>
<dbReference type="GO" id="GO:0005524">
    <property type="term" value="F:ATP binding"/>
    <property type="evidence" value="ECO:0007669"/>
    <property type="project" value="UniProtKB-KW"/>
</dbReference>
<accession>A0A9Q1IDF1</accession>
<evidence type="ECO:0000259" key="6">
    <source>
        <dbReference type="Pfam" id="PF13086"/>
    </source>
</evidence>
<evidence type="ECO:0000256" key="5">
    <source>
        <dbReference type="ARBA" id="ARBA00022840"/>
    </source>
</evidence>
<dbReference type="InterPro" id="IPR027417">
    <property type="entry name" value="P-loop_NTPase"/>
</dbReference>
<feature type="domain" description="DNA2/NAM7 helicase-like C-terminal" evidence="7">
    <location>
        <begin position="188"/>
        <end position="399"/>
    </location>
</feature>
<evidence type="ECO:0000313" key="8">
    <source>
        <dbReference type="EMBL" id="KAJ8335594.1"/>
    </source>
</evidence>
<organism evidence="8 9">
    <name type="scientific">Synaphobranchus kaupii</name>
    <name type="common">Kaup's arrowtooth eel</name>
    <dbReference type="NCBI Taxonomy" id="118154"/>
    <lineage>
        <taxon>Eukaryota</taxon>
        <taxon>Metazoa</taxon>
        <taxon>Chordata</taxon>
        <taxon>Craniata</taxon>
        <taxon>Vertebrata</taxon>
        <taxon>Euteleostomi</taxon>
        <taxon>Actinopterygii</taxon>
        <taxon>Neopterygii</taxon>
        <taxon>Teleostei</taxon>
        <taxon>Anguilliformes</taxon>
        <taxon>Synaphobranchidae</taxon>
        <taxon>Synaphobranchus</taxon>
    </lineage>
</organism>
<protein>
    <submittedName>
        <fullName evidence="8">Uncharacterized protein</fullName>
    </submittedName>
</protein>
<dbReference type="GO" id="GO:0016787">
    <property type="term" value="F:hydrolase activity"/>
    <property type="evidence" value="ECO:0007669"/>
    <property type="project" value="UniProtKB-KW"/>
</dbReference>
<dbReference type="InterPro" id="IPR041679">
    <property type="entry name" value="DNA2/NAM7-like_C"/>
</dbReference>
<dbReference type="GO" id="GO:0043139">
    <property type="term" value="F:5'-3' DNA helicase activity"/>
    <property type="evidence" value="ECO:0007669"/>
    <property type="project" value="TreeGrafter"/>
</dbReference>
<dbReference type="InterPro" id="IPR047187">
    <property type="entry name" value="SF1_C_Upf1"/>
</dbReference>
<keyword evidence="4" id="KW-0347">Helicase</keyword>
<gene>
    <name evidence="8" type="ORF">SKAU_G00389360</name>
</gene>
<dbReference type="InterPro" id="IPR041677">
    <property type="entry name" value="DNA2/NAM7_AAA_11"/>
</dbReference>
<dbReference type="FunFam" id="3.40.50.300:FF:001313">
    <property type="entry name" value="Helicase with zinc finger domain 2"/>
    <property type="match status" value="1"/>
</dbReference>